<feature type="binding site" evidence="14">
    <location>
        <position position="148"/>
    </location>
    <ligand>
        <name>FMN</name>
        <dbReference type="ChEBI" id="CHEBI:58210"/>
    </ligand>
</feature>
<dbReference type="InterPro" id="IPR013785">
    <property type="entry name" value="Aldolase_TIM"/>
</dbReference>
<comment type="catalytic activity">
    <reaction evidence="10">
        <text>a 5,6-dihydrouridine in tRNA + NADP(+) = a uridine in tRNA + NADPH + H(+)</text>
        <dbReference type="Rhea" id="RHEA:23624"/>
        <dbReference type="Rhea" id="RHEA-COMP:13339"/>
        <dbReference type="Rhea" id="RHEA-COMP:13887"/>
        <dbReference type="ChEBI" id="CHEBI:15378"/>
        <dbReference type="ChEBI" id="CHEBI:57783"/>
        <dbReference type="ChEBI" id="CHEBI:58349"/>
        <dbReference type="ChEBI" id="CHEBI:65315"/>
        <dbReference type="ChEBI" id="CHEBI:74443"/>
    </reaction>
</comment>
<accession>A0A8J7RQL4</accession>
<comment type="cofactor">
    <cofactor evidence="1 12 14">
        <name>FMN</name>
        <dbReference type="ChEBI" id="CHEBI:58210"/>
    </cofactor>
</comment>
<dbReference type="CDD" id="cd02801">
    <property type="entry name" value="DUS_like_FMN"/>
    <property type="match status" value="1"/>
</dbReference>
<keyword evidence="17" id="KW-1185">Reference proteome</keyword>
<dbReference type="InterPro" id="IPR018517">
    <property type="entry name" value="tRNA_hU_synthase_CS"/>
</dbReference>
<keyword evidence="7" id="KW-0521">NADP</keyword>
<proteinExistence type="inferred from homology"/>
<evidence type="ECO:0000256" key="5">
    <source>
        <dbReference type="ARBA" id="ARBA00022643"/>
    </source>
</evidence>
<keyword evidence="4 12" id="KW-0285">Flavoprotein</keyword>
<keyword evidence="5 12" id="KW-0288">FMN</keyword>
<comment type="similarity">
    <text evidence="12">Belongs to the dus family.</text>
</comment>
<keyword evidence="6 12" id="KW-0819">tRNA processing</keyword>
<dbReference type="GO" id="GO:0017150">
    <property type="term" value="F:tRNA dihydrouridine synthase activity"/>
    <property type="evidence" value="ECO:0007669"/>
    <property type="project" value="InterPro"/>
</dbReference>
<protein>
    <recommendedName>
        <fullName evidence="12">tRNA-dihydrouridine synthase</fullName>
        <ecNumber evidence="12">1.3.1.-</ecNumber>
    </recommendedName>
</protein>
<evidence type="ECO:0000256" key="8">
    <source>
        <dbReference type="ARBA" id="ARBA00022884"/>
    </source>
</evidence>
<dbReference type="SUPFAM" id="SSF51395">
    <property type="entry name" value="FMN-linked oxidoreductases"/>
    <property type="match status" value="1"/>
</dbReference>
<evidence type="ECO:0000256" key="14">
    <source>
        <dbReference type="PIRSR" id="PIRSR006621-2"/>
    </source>
</evidence>
<dbReference type="Proteomes" id="UP000666240">
    <property type="component" value="Unassembled WGS sequence"/>
</dbReference>
<dbReference type="NCBIfam" id="TIGR00737">
    <property type="entry name" value="nifR3_yhdG"/>
    <property type="match status" value="1"/>
</dbReference>
<dbReference type="RefSeq" id="WP_209336267.1">
    <property type="nucleotide sequence ID" value="NZ_JAGIYY010000006.1"/>
</dbReference>
<evidence type="ECO:0000256" key="10">
    <source>
        <dbReference type="ARBA" id="ARBA00048205"/>
    </source>
</evidence>
<comment type="catalytic activity">
    <reaction evidence="11">
        <text>a 5,6-dihydrouridine in tRNA + NAD(+) = a uridine in tRNA + NADH + H(+)</text>
        <dbReference type="Rhea" id="RHEA:54452"/>
        <dbReference type="Rhea" id="RHEA-COMP:13339"/>
        <dbReference type="Rhea" id="RHEA-COMP:13887"/>
        <dbReference type="ChEBI" id="CHEBI:15378"/>
        <dbReference type="ChEBI" id="CHEBI:57540"/>
        <dbReference type="ChEBI" id="CHEBI:57945"/>
        <dbReference type="ChEBI" id="CHEBI:65315"/>
        <dbReference type="ChEBI" id="CHEBI:74443"/>
    </reaction>
</comment>
<feature type="domain" description="DUS-like FMN-binding" evidence="15">
    <location>
        <begin position="24"/>
        <end position="291"/>
    </location>
</feature>
<keyword evidence="3" id="KW-0820">tRNA-binding</keyword>
<feature type="binding site" evidence="14">
    <location>
        <begin position="233"/>
        <end position="234"/>
    </location>
    <ligand>
        <name>FMN</name>
        <dbReference type="ChEBI" id="CHEBI:58210"/>
    </ligand>
</feature>
<dbReference type="EMBL" id="JAGIYY010000006">
    <property type="protein sequence ID" value="MBP0440244.1"/>
    <property type="molecule type" value="Genomic_DNA"/>
</dbReference>
<reference evidence="16" key="1">
    <citation type="submission" date="2021-03" db="EMBL/GenBank/DDBJ databases">
        <title>Genome sequencing and assembly of Tianweitania sediminis.</title>
        <authorList>
            <person name="Chhetri G."/>
        </authorList>
    </citation>
    <scope>NUCLEOTIDE SEQUENCE</scope>
    <source>
        <strain evidence="16">Z8</strain>
    </source>
</reference>
<dbReference type="Gene3D" id="1.10.1200.80">
    <property type="entry name" value="Putative flavin oxidoreducatase, domain 2"/>
    <property type="match status" value="1"/>
</dbReference>
<name>A0A8J7RQL4_9HYPH</name>
<dbReference type="GO" id="GO:0000049">
    <property type="term" value="F:tRNA binding"/>
    <property type="evidence" value="ECO:0007669"/>
    <property type="project" value="UniProtKB-KW"/>
</dbReference>
<organism evidence="16 17">
    <name type="scientific">Tianweitania sediminis</name>
    <dbReference type="NCBI Taxonomy" id="1502156"/>
    <lineage>
        <taxon>Bacteria</taxon>
        <taxon>Pseudomonadati</taxon>
        <taxon>Pseudomonadota</taxon>
        <taxon>Alphaproteobacteria</taxon>
        <taxon>Hyphomicrobiales</taxon>
        <taxon>Phyllobacteriaceae</taxon>
        <taxon>Tianweitania</taxon>
    </lineage>
</organism>
<keyword evidence="9 12" id="KW-0560">Oxidoreductase</keyword>
<evidence type="ECO:0000313" key="16">
    <source>
        <dbReference type="EMBL" id="MBP0440244.1"/>
    </source>
</evidence>
<dbReference type="AlphaFoldDB" id="A0A8J7RQL4"/>
<evidence type="ECO:0000256" key="9">
    <source>
        <dbReference type="ARBA" id="ARBA00023002"/>
    </source>
</evidence>
<evidence type="ECO:0000259" key="15">
    <source>
        <dbReference type="Pfam" id="PF01207"/>
    </source>
</evidence>
<evidence type="ECO:0000313" key="17">
    <source>
        <dbReference type="Proteomes" id="UP000666240"/>
    </source>
</evidence>
<dbReference type="PANTHER" id="PTHR45846:SF1">
    <property type="entry name" value="TRNA-DIHYDROURIDINE(47) SYNTHASE [NAD(P)(+)]-LIKE"/>
    <property type="match status" value="1"/>
</dbReference>
<dbReference type="Pfam" id="PF01207">
    <property type="entry name" value="Dus"/>
    <property type="match status" value="1"/>
</dbReference>
<gene>
    <name evidence="16" type="primary">dusB</name>
    <name evidence="16" type="ORF">J5Y06_16435</name>
</gene>
<evidence type="ECO:0000256" key="1">
    <source>
        <dbReference type="ARBA" id="ARBA00001917"/>
    </source>
</evidence>
<evidence type="ECO:0000256" key="13">
    <source>
        <dbReference type="PIRSR" id="PIRSR006621-1"/>
    </source>
</evidence>
<dbReference type="PANTHER" id="PTHR45846">
    <property type="entry name" value="TRNA-DIHYDROURIDINE(47) SYNTHASE [NAD(P)(+)]-LIKE"/>
    <property type="match status" value="1"/>
</dbReference>
<dbReference type="PIRSF" id="PIRSF006621">
    <property type="entry name" value="Dus"/>
    <property type="match status" value="1"/>
</dbReference>
<dbReference type="EC" id="1.3.1.-" evidence="12"/>
<comment type="caution">
    <text evidence="16">The sequence shown here is derived from an EMBL/GenBank/DDBJ whole genome shotgun (WGS) entry which is preliminary data.</text>
</comment>
<keyword evidence="14" id="KW-0547">Nucleotide-binding</keyword>
<evidence type="ECO:0000256" key="12">
    <source>
        <dbReference type="PIRNR" id="PIRNR006621"/>
    </source>
</evidence>
<dbReference type="PROSITE" id="PS01136">
    <property type="entry name" value="UPF0034"/>
    <property type="match status" value="1"/>
</dbReference>
<evidence type="ECO:0000256" key="2">
    <source>
        <dbReference type="ARBA" id="ARBA00002790"/>
    </source>
</evidence>
<dbReference type="InterPro" id="IPR024036">
    <property type="entry name" value="tRNA-dHydroUridine_Synthase_C"/>
</dbReference>
<evidence type="ECO:0000256" key="6">
    <source>
        <dbReference type="ARBA" id="ARBA00022694"/>
    </source>
</evidence>
<sequence length="331" mass="34991">MGGSEILLRPLSIGTVSVRNRVFLAPMSGITDLPMRERAYAHGAGLVVAEMVASGELIKGNEESRRRVRRADAGVHMVQLAGRDAMAMAEAARIAAGEGADVIDINMGCPAKKVTGGYCGSALMRDPDHALRLIEAVVGAAGVPVTVKMRLGWDDDCRNAPLLAARAEQAGVCMVTVHGRTRCQFYKGAADWGAVAEVKAAVGIPVVVNGDIQTAEDAALALARSGADAVMVGRGHYGRPWAAGEILGKLLGPTDIASYVVEHYEDMLSLYGVQSGLRQARKHLGWYLDRHLSSVSLEVRGAIMTSGEPAVVIQAIRNAFERSSPALERAA</sequence>
<comment type="function">
    <text evidence="2 12">Catalyzes the synthesis of 5,6-dihydrouridine (D), a modified base found in the D-loop of most tRNAs, via the reduction of the C5-C6 double bond in target uridines.</text>
</comment>
<feature type="binding site" evidence="14">
    <location>
        <position position="79"/>
    </location>
    <ligand>
        <name>FMN</name>
        <dbReference type="ChEBI" id="CHEBI:58210"/>
    </ligand>
</feature>
<dbReference type="InterPro" id="IPR035587">
    <property type="entry name" value="DUS-like_FMN-bd"/>
</dbReference>
<feature type="active site" description="Proton donor" evidence="13">
    <location>
        <position position="109"/>
    </location>
</feature>
<keyword evidence="8" id="KW-0694">RNA-binding</keyword>
<evidence type="ECO:0000256" key="11">
    <source>
        <dbReference type="ARBA" id="ARBA00048802"/>
    </source>
</evidence>
<dbReference type="GO" id="GO:0050660">
    <property type="term" value="F:flavin adenine dinucleotide binding"/>
    <property type="evidence" value="ECO:0007669"/>
    <property type="project" value="InterPro"/>
</dbReference>
<evidence type="ECO:0000256" key="3">
    <source>
        <dbReference type="ARBA" id="ARBA00022555"/>
    </source>
</evidence>
<dbReference type="InterPro" id="IPR001269">
    <property type="entry name" value="DUS_fam"/>
</dbReference>
<dbReference type="InterPro" id="IPR004652">
    <property type="entry name" value="DusB-like"/>
</dbReference>
<evidence type="ECO:0000256" key="7">
    <source>
        <dbReference type="ARBA" id="ARBA00022857"/>
    </source>
</evidence>
<feature type="binding site" evidence="14">
    <location>
        <position position="178"/>
    </location>
    <ligand>
        <name>FMN</name>
        <dbReference type="ChEBI" id="CHEBI:58210"/>
    </ligand>
</feature>
<evidence type="ECO:0000256" key="4">
    <source>
        <dbReference type="ARBA" id="ARBA00022630"/>
    </source>
</evidence>
<dbReference type="Gene3D" id="3.20.20.70">
    <property type="entry name" value="Aldolase class I"/>
    <property type="match status" value="1"/>
</dbReference>